<evidence type="ECO:0000313" key="1">
    <source>
        <dbReference type="EMBL" id="EAS36036.3"/>
    </source>
</evidence>
<dbReference type="InParanoid" id="J3KJ37"/>
<protein>
    <submittedName>
        <fullName evidence="1">Uncharacterized protein</fullName>
    </submittedName>
</protein>
<dbReference type="KEGG" id="cim:CIMG_01390"/>
<sequence>MLSSIGGTLSNSLRIDTSSTVRVQRHTYTLVDAFAPFLTTGFNQLHRYGDAAERRCRFVISVASKLGSIASIAEAASIITDAIRSKLSKLSKLLSISVESIEGGKSVSSNGIDSLVAWSFARCPSQEPQG</sequence>
<dbReference type="Proteomes" id="UP000001261">
    <property type="component" value="Unassembled WGS sequence"/>
</dbReference>
<dbReference type="AlphaFoldDB" id="J3KJ37"/>
<dbReference type="VEuPathDB" id="FungiDB:CIMG_01390"/>
<dbReference type="GeneID" id="4565389"/>
<reference evidence="2" key="2">
    <citation type="journal article" date="2010" name="Genome Res.">
        <title>Population genomic sequencing of Coccidioides fungi reveals recent hybridization and transposon control.</title>
        <authorList>
            <person name="Neafsey D.E."/>
            <person name="Barker B.M."/>
            <person name="Sharpton T.J."/>
            <person name="Stajich J.E."/>
            <person name="Park D.J."/>
            <person name="Whiston E."/>
            <person name="Hung C.-Y."/>
            <person name="McMahan C."/>
            <person name="White J."/>
            <person name="Sykes S."/>
            <person name="Heiman D."/>
            <person name="Young S."/>
            <person name="Zeng Q."/>
            <person name="Abouelleil A."/>
            <person name="Aftuck L."/>
            <person name="Bessette D."/>
            <person name="Brown A."/>
            <person name="FitzGerald M."/>
            <person name="Lui A."/>
            <person name="Macdonald J.P."/>
            <person name="Priest M."/>
            <person name="Orbach M.J."/>
            <person name="Galgiani J.N."/>
            <person name="Kirkland T.N."/>
            <person name="Cole G.T."/>
            <person name="Birren B.W."/>
            <person name="Henn M.R."/>
            <person name="Taylor J.W."/>
            <person name="Rounsley S.D."/>
        </authorList>
    </citation>
    <scope>GENOME REANNOTATION</scope>
    <source>
        <strain evidence="2">RS</strain>
    </source>
</reference>
<organism evidence="1 2">
    <name type="scientific">Coccidioides immitis (strain RS)</name>
    <name type="common">Valley fever fungus</name>
    <dbReference type="NCBI Taxonomy" id="246410"/>
    <lineage>
        <taxon>Eukaryota</taxon>
        <taxon>Fungi</taxon>
        <taxon>Dikarya</taxon>
        <taxon>Ascomycota</taxon>
        <taxon>Pezizomycotina</taxon>
        <taxon>Eurotiomycetes</taxon>
        <taxon>Eurotiomycetidae</taxon>
        <taxon>Onygenales</taxon>
        <taxon>Onygenaceae</taxon>
        <taxon>Coccidioides</taxon>
    </lineage>
</organism>
<proteinExistence type="predicted"/>
<dbReference type="EMBL" id="GG704911">
    <property type="protein sequence ID" value="EAS36036.3"/>
    <property type="molecule type" value="Genomic_DNA"/>
</dbReference>
<accession>J3KJ37</accession>
<keyword evidence="2" id="KW-1185">Reference proteome</keyword>
<gene>
    <name evidence="1" type="ORF">CIMG_01390</name>
</gene>
<dbReference type="RefSeq" id="XP_001247619.2">
    <property type="nucleotide sequence ID" value="XM_001247618.2"/>
</dbReference>
<reference evidence="2" key="1">
    <citation type="journal article" date="2009" name="Genome Res.">
        <title>Comparative genomic analyses of the human fungal pathogens Coccidioides and their relatives.</title>
        <authorList>
            <person name="Sharpton T.J."/>
            <person name="Stajich J.E."/>
            <person name="Rounsley S.D."/>
            <person name="Gardner M.J."/>
            <person name="Wortman J.R."/>
            <person name="Jordar V.S."/>
            <person name="Maiti R."/>
            <person name="Kodira C.D."/>
            <person name="Neafsey D.E."/>
            <person name="Zeng Q."/>
            <person name="Hung C.-Y."/>
            <person name="McMahan C."/>
            <person name="Muszewska A."/>
            <person name="Grynberg M."/>
            <person name="Mandel M.A."/>
            <person name="Kellner E.M."/>
            <person name="Barker B.M."/>
            <person name="Galgiani J.N."/>
            <person name="Orbach M.J."/>
            <person name="Kirkland T.N."/>
            <person name="Cole G.T."/>
            <person name="Henn M.R."/>
            <person name="Birren B.W."/>
            <person name="Taylor J.W."/>
        </authorList>
    </citation>
    <scope>NUCLEOTIDE SEQUENCE [LARGE SCALE GENOMIC DNA]</scope>
    <source>
        <strain evidence="2">RS</strain>
    </source>
</reference>
<evidence type="ECO:0000313" key="2">
    <source>
        <dbReference type="Proteomes" id="UP000001261"/>
    </source>
</evidence>
<name>J3KJ37_COCIM</name>